<dbReference type="InterPro" id="IPR014347">
    <property type="entry name" value="Tautomerase/MIF_sf"/>
</dbReference>
<dbReference type="OrthoDB" id="9804765at2"/>
<dbReference type="InterPro" id="IPR037479">
    <property type="entry name" value="Tauto_MSAD"/>
</dbReference>
<dbReference type="SUPFAM" id="SSF55331">
    <property type="entry name" value="Tautomerase/MIF"/>
    <property type="match status" value="1"/>
</dbReference>
<sequence length="133" mass="14738">MPVFHAHIPKGRFSKEQKIAMGNALNQSLVEALNIPKEDRFVILSEHGEDELFIHPTFMEMNRTENAMIVTVLMGAHRPAADKKALLAAIPRLLEADVGISPDDVFIALVPVPNENFSFGRGIAQLADIAPRW</sequence>
<dbReference type="Gene3D" id="3.30.429.10">
    <property type="entry name" value="Macrophage Migration Inhibitory Factor"/>
    <property type="match status" value="1"/>
</dbReference>
<organism evidence="1 2">
    <name type="scientific">Paraburkholderia guartelaensis</name>
    <dbReference type="NCBI Taxonomy" id="2546446"/>
    <lineage>
        <taxon>Bacteria</taxon>
        <taxon>Pseudomonadati</taxon>
        <taxon>Pseudomonadota</taxon>
        <taxon>Betaproteobacteria</taxon>
        <taxon>Burkholderiales</taxon>
        <taxon>Burkholderiaceae</taxon>
        <taxon>Paraburkholderia</taxon>
    </lineage>
</organism>
<evidence type="ECO:0000313" key="2">
    <source>
        <dbReference type="Proteomes" id="UP000295606"/>
    </source>
</evidence>
<dbReference type="RefSeq" id="WP_133186324.1">
    <property type="nucleotide sequence ID" value="NZ_SMOD01000027.1"/>
</dbReference>
<evidence type="ECO:0000313" key="1">
    <source>
        <dbReference type="EMBL" id="TDG04509.1"/>
    </source>
</evidence>
<dbReference type="PANTHER" id="PTHR38460">
    <property type="entry name" value="TAUTOMERASE YOLI-RELATED"/>
    <property type="match status" value="1"/>
</dbReference>
<name>A0A4R5L9J2_9BURK</name>
<dbReference type="PANTHER" id="PTHR38460:SF1">
    <property type="entry name" value="TAUTOMERASE YOLI-RELATED"/>
    <property type="match status" value="1"/>
</dbReference>
<proteinExistence type="predicted"/>
<dbReference type="Pfam" id="PF14552">
    <property type="entry name" value="Tautomerase_2"/>
    <property type="match status" value="1"/>
</dbReference>
<comment type="caution">
    <text evidence="1">The sequence shown here is derived from an EMBL/GenBank/DDBJ whole genome shotgun (WGS) entry which is preliminary data.</text>
</comment>
<dbReference type="Proteomes" id="UP000295606">
    <property type="component" value="Unassembled WGS sequence"/>
</dbReference>
<accession>A0A4R5L9J2</accession>
<gene>
    <name evidence="1" type="ORF">E1N52_29055</name>
</gene>
<protein>
    <submittedName>
        <fullName evidence="1">Tautomerase family protein</fullName>
    </submittedName>
</protein>
<dbReference type="AlphaFoldDB" id="A0A4R5L9J2"/>
<reference evidence="1 2" key="1">
    <citation type="submission" date="2019-03" db="EMBL/GenBank/DDBJ databases">
        <title>Paraburkholderia sp. isolated from native Mimosa gymnas in Guartela State Park, Brazil.</title>
        <authorList>
            <person name="Paulitsch F."/>
            <person name="Hungria M."/>
            <person name="Delamuta J.R.M."/>
            <person name="Ribeiro R.A."/>
            <person name="Dall'Agnol R."/>
            <person name="Silva J.S.B."/>
        </authorList>
    </citation>
    <scope>NUCLEOTIDE SEQUENCE [LARGE SCALE GENOMIC DNA]</scope>
    <source>
        <strain evidence="1 2">CNPSo 3008</strain>
    </source>
</reference>
<dbReference type="EMBL" id="SMOD01000027">
    <property type="protein sequence ID" value="TDG04509.1"/>
    <property type="molecule type" value="Genomic_DNA"/>
</dbReference>